<gene>
    <name evidence="1" type="ORF">FKW77_001428</name>
</gene>
<reference evidence="1 2" key="1">
    <citation type="submission" date="2019-07" db="EMBL/GenBank/DDBJ databases">
        <title>Finished genome of Venturia effusa.</title>
        <authorList>
            <person name="Young C.A."/>
            <person name="Cox M.P."/>
            <person name="Ganley A.R.D."/>
            <person name="David W.J."/>
        </authorList>
    </citation>
    <scope>NUCLEOTIDE SEQUENCE [LARGE SCALE GENOMIC DNA]</scope>
    <source>
        <strain evidence="2">albino</strain>
    </source>
</reference>
<proteinExistence type="predicted"/>
<protein>
    <submittedName>
        <fullName evidence="1">Uncharacterized protein</fullName>
    </submittedName>
</protein>
<organism evidence="1 2">
    <name type="scientific">Venturia effusa</name>
    <dbReference type="NCBI Taxonomy" id="50376"/>
    <lineage>
        <taxon>Eukaryota</taxon>
        <taxon>Fungi</taxon>
        <taxon>Dikarya</taxon>
        <taxon>Ascomycota</taxon>
        <taxon>Pezizomycotina</taxon>
        <taxon>Dothideomycetes</taxon>
        <taxon>Pleosporomycetidae</taxon>
        <taxon>Venturiales</taxon>
        <taxon>Venturiaceae</taxon>
        <taxon>Venturia</taxon>
    </lineage>
</organism>
<evidence type="ECO:0000313" key="1">
    <source>
        <dbReference type="EMBL" id="QDS72596.1"/>
    </source>
</evidence>
<name>A0A517LAD8_9PEZI</name>
<evidence type="ECO:0000313" key="2">
    <source>
        <dbReference type="Proteomes" id="UP000316270"/>
    </source>
</evidence>
<sequence length="121" mass="13609">MIVYVECWVYPIAELMIDLEKDSQPLPNLLSDSSPDYRFIDHLEDAGQESTVAIPATTHFQEEKTTDTTVLEPVDTHDLEYRTIGRIRSSTQVFALFRESRDNSKTGIQLPTGPTPIPSGL</sequence>
<dbReference type="EMBL" id="CP042192">
    <property type="protein sequence ID" value="QDS72596.1"/>
    <property type="molecule type" value="Genomic_DNA"/>
</dbReference>
<keyword evidence="2" id="KW-1185">Reference proteome</keyword>
<dbReference type="AlphaFoldDB" id="A0A517LAD8"/>
<dbReference type="Proteomes" id="UP000316270">
    <property type="component" value="Chromosome 8"/>
</dbReference>
<accession>A0A517LAD8</accession>